<comment type="caution">
    <text evidence="1">The sequence shown here is derived from an EMBL/GenBank/DDBJ whole genome shotgun (WGS) entry which is preliminary data.</text>
</comment>
<name>X1TGS4_9ZZZZ</name>
<dbReference type="EMBL" id="BARW01032941">
    <property type="protein sequence ID" value="GAJ04454.1"/>
    <property type="molecule type" value="Genomic_DNA"/>
</dbReference>
<evidence type="ECO:0000313" key="1">
    <source>
        <dbReference type="EMBL" id="GAJ04454.1"/>
    </source>
</evidence>
<proteinExistence type="predicted"/>
<dbReference type="AlphaFoldDB" id="X1TGS4"/>
<sequence length="160" mass="18263">VWWKGAHRGCERAQWIGNKMSFYTAHPNGIGPIIVRSDIRMEKDDAGFERRAKKLERYDQPIWWETDMLPEPLRHNSGHQGSHTFLTHEFIDALTHNRQPAINVYEALAYTVPGIVAHKSALRNGELKKIPQFDPPANAPGATVFRLCTTRHTALLIWSA</sequence>
<reference evidence="1" key="1">
    <citation type="journal article" date="2014" name="Front. Microbiol.">
        <title>High frequency of phylogenetically diverse reductive dehalogenase-homologous genes in deep subseafloor sedimentary metagenomes.</title>
        <authorList>
            <person name="Kawai M."/>
            <person name="Futagami T."/>
            <person name="Toyoda A."/>
            <person name="Takaki Y."/>
            <person name="Nishi S."/>
            <person name="Hori S."/>
            <person name="Arai W."/>
            <person name="Tsubouchi T."/>
            <person name="Morono Y."/>
            <person name="Uchiyama I."/>
            <person name="Ito T."/>
            <person name="Fujiyama A."/>
            <person name="Inagaki F."/>
            <person name="Takami H."/>
        </authorList>
    </citation>
    <scope>NUCLEOTIDE SEQUENCE</scope>
    <source>
        <strain evidence="1">Expedition CK06-06</strain>
    </source>
</reference>
<gene>
    <name evidence="1" type="ORF">S12H4_52005</name>
</gene>
<feature type="non-terminal residue" evidence="1">
    <location>
        <position position="1"/>
    </location>
</feature>
<accession>X1TGS4</accession>
<organism evidence="1">
    <name type="scientific">marine sediment metagenome</name>
    <dbReference type="NCBI Taxonomy" id="412755"/>
    <lineage>
        <taxon>unclassified sequences</taxon>
        <taxon>metagenomes</taxon>
        <taxon>ecological metagenomes</taxon>
    </lineage>
</organism>
<dbReference type="Gene3D" id="3.30.360.10">
    <property type="entry name" value="Dihydrodipicolinate Reductase, domain 2"/>
    <property type="match status" value="1"/>
</dbReference>
<dbReference type="Gene3D" id="3.40.50.720">
    <property type="entry name" value="NAD(P)-binding Rossmann-like Domain"/>
    <property type="match status" value="1"/>
</dbReference>
<protein>
    <submittedName>
        <fullName evidence="1">Uncharacterized protein</fullName>
    </submittedName>
</protein>